<feature type="region of interest" description="Disordered" evidence="1">
    <location>
        <begin position="33"/>
        <end position="58"/>
    </location>
</feature>
<dbReference type="Proteomes" id="UP000184038">
    <property type="component" value="Unassembled WGS sequence"/>
</dbReference>
<name>A0A1M7IXS9_9FIRM</name>
<evidence type="ECO:0000313" key="3">
    <source>
        <dbReference type="EMBL" id="SHM45453.1"/>
    </source>
</evidence>
<dbReference type="AlphaFoldDB" id="A0A1M7IXS9"/>
<dbReference type="EMBL" id="FRCP01000010">
    <property type="protein sequence ID" value="SHM45453.1"/>
    <property type="molecule type" value="Genomic_DNA"/>
</dbReference>
<dbReference type="STRING" id="1120996.SAMN02746066_02014"/>
<accession>A0A1M7IXS9</accession>
<proteinExistence type="predicted"/>
<evidence type="ECO:0000256" key="1">
    <source>
        <dbReference type="SAM" id="MobiDB-lite"/>
    </source>
</evidence>
<gene>
    <name evidence="3" type="ORF">SAMN02746066_02014</name>
</gene>
<sequence length="371" mass="41512">MMKRRFKKSMIALMVIVAMISVTACSSKKENVKNNNNAVNEGSNTGDNTPNDTKVEENVGNQETGGILDKYNTLLKNETDREKVYGFIGENITNASEAEADQLVSGIIGYEDTYEDVDYERLYAYKNYVSDEVEEFLELMYENHQKPYMNEKELGVTLDELLDRAEEFEEHIAEFPDGITTQHSYDMYVKLMDAAIVGGYDKEKKVANYYKGDAENRIDGRAVDEYMKFLADEEDDDANNKKVSTNTTDKTNATKTNTNTNTTNANTTDANTTNTNTTKANTTNANTTNANTTNTKTGTNTNNNTNTTNNTTNNTTVNVGDNSEEQFDAPITRSIVQEYVDLLVKSKNEITTAVEDFYANLNTLIADKFGM</sequence>
<evidence type="ECO:0000313" key="4">
    <source>
        <dbReference type="Proteomes" id="UP000184038"/>
    </source>
</evidence>
<organism evidence="3 4">
    <name type="scientific">Anaerosporobacter mobilis DSM 15930</name>
    <dbReference type="NCBI Taxonomy" id="1120996"/>
    <lineage>
        <taxon>Bacteria</taxon>
        <taxon>Bacillati</taxon>
        <taxon>Bacillota</taxon>
        <taxon>Clostridia</taxon>
        <taxon>Lachnospirales</taxon>
        <taxon>Lachnospiraceae</taxon>
        <taxon>Anaerosporobacter</taxon>
    </lineage>
</organism>
<keyword evidence="2" id="KW-0732">Signal</keyword>
<evidence type="ECO:0000256" key="2">
    <source>
        <dbReference type="SAM" id="SignalP"/>
    </source>
</evidence>
<feature type="signal peptide" evidence="2">
    <location>
        <begin position="1"/>
        <end position="24"/>
    </location>
</feature>
<protein>
    <submittedName>
        <fullName evidence="3">Uncharacterized protein</fullName>
    </submittedName>
</protein>
<feature type="compositionally biased region" description="Low complexity" evidence="1">
    <location>
        <begin position="33"/>
        <end position="44"/>
    </location>
</feature>
<feature type="region of interest" description="Disordered" evidence="1">
    <location>
        <begin position="236"/>
        <end position="321"/>
    </location>
</feature>
<feature type="chain" id="PRO_5038376555" evidence="2">
    <location>
        <begin position="25"/>
        <end position="371"/>
    </location>
</feature>
<dbReference type="PROSITE" id="PS51257">
    <property type="entry name" value="PROKAR_LIPOPROTEIN"/>
    <property type="match status" value="1"/>
</dbReference>
<keyword evidence="4" id="KW-1185">Reference proteome</keyword>
<feature type="compositionally biased region" description="Low complexity" evidence="1">
    <location>
        <begin position="245"/>
        <end position="316"/>
    </location>
</feature>
<dbReference type="RefSeq" id="WP_073286994.1">
    <property type="nucleotide sequence ID" value="NZ_FRCP01000010.1"/>
</dbReference>
<reference evidence="3 4" key="1">
    <citation type="submission" date="2016-11" db="EMBL/GenBank/DDBJ databases">
        <authorList>
            <person name="Jaros S."/>
            <person name="Januszkiewicz K."/>
            <person name="Wedrychowicz H."/>
        </authorList>
    </citation>
    <scope>NUCLEOTIDE SEQUENCE [LARGE SCALE GENOMIC DNA]</scope>
    <source>
        <strain evidence="3 4">DSM 15930</strain>
    </source>
</reference>